<reference evidence="8 9" key="1">
    <citation type="journal article" date="2019" name="Sci. Rep.">
        <title>Nanopore sequencing improves the draft genome of the human pathogenic amoeba Naegleria fowleri.</title>
        <authorList>
            <person name="Liechti N."/>
            <person name="Schurch N."/>
            <person name="Bruggmann R."/>
            <person name="Wittwer M."/>
        </authorList>
    </citation>
    <scope>NUCLEOTIDE SEQUENCE [LARGE SCALE GENOMIC DNA]</scope>
    <source>
        <strain evidence="8 9">ATCC 30894</strain>
    </source>
</reference>
<accession>A0A6A5BLC5</accession>
<evidence type="ECO:0000256" key="2">
    <source>
        <dbReference type="ARBA" id="ARBA00022490"/>
    </source>
</evidence>
<feature type="compositionally biased region" description="Low complexity" evidence="5">
    <location>
        <begin position="159"/>
        <end position="180"/>
    </location>
</feature>
<protein>
    <submittedName>
        <fullName evidence="8">Uncharacterized protein</fullName>
    </submittedName>
</protein>
<dbReference type="RefSeq" id="XP_044560419.1">
    <property type="nucleotide sequence ID" value="XM_044708514.1"/>
</dbReference>
<feature type="compositionally biased region" description="Pro residues" evidence="5">
    <location>
        <begin position="282"/>
        <end position="305"/>
    </location>
</feature>
<dbReference type="OrthoDB" id="8963340at2759"/>
<dbReference type="OMA" id="HIQHIGW"/>
<evidence type="ECO:0000256" key="3">
    <source>
        <dbReference type="ARBA" id="ARBA00022553"/>
    </source>
</evidence>
<feature type="domain" description="WH1" evidence="7">
    <location>
        <begin position="18"/>
        <end position="127"/>
    </location>
</feature>
<dbReference type="SUPFAM" id="SSF47912">
    <property type="entry name" value="Wiscott-Aldrich syndrome protein, WASP, C-terminal domain"/>
    <property type="match status" value="1"/>
</dbReference>
<feature type="compositionally biased region" description="Acidic residues" evidence="5">
    <location>
        <begin position="423"/>
        <end position="437"/>
    </location>
</feature>
<comment type="caution">
    <text evidence="8">The sequence shown here is derived from an EMBL/GenBank/DDBJ whole genome shotgun (WGS) entry which is preliminary data.</text>
</comment>
<feature type="compositionally biased region" description="Low complexity" evidence="5">
    <location>
        <begin position="134"/>
        <end position="144"/>
    </location>
</feature>
<dbReference type="PANTHER" id="PTHR11202">
    <property type="entry name" value="SPROUTY-RELATED, EVH1 DOMAIN-CONTAINING PROTEIN FAMILY MEMBER"/>
    <property type="match status" value="1"/>
</dbReference>
<feature type="compositionally biased region" description="Low complexity" evidence="5">
    <location>
        <begin position="306"/>
        <end position="321"/>
    </location>
</feature>
<dbReference type="GeneID" id="68112251"/>
<keyword evidence="4" id="KW-0206">Cytoskeleton</keyword>
<dbReference type="SMART" id="SM00285">
    <property type="entry name" value="PBD"/>
    <property type="match status" value="1"/>
</dbReference>
<feature type="compositionally biased region" description="Basic and acidic residues" evidence="5">
    <location>
        <begin position="197"/>
        <end position="209"/>
    </location>
</feature>
<dbReference type="Proteomes" id="UP000444721">
    <property type="component" value="Unassembled WGS sequence"/>
</dbReference>
<feature type="region of interest" description="Disordered" evidence="5">
    <location>
        <begin position="127"/>
        <end position="213"/>
    </location>
</feature>
<keyword evidence="9" id="KW-1185">Reference proteome</keyword>
<dbReference type="VEuPathDB" id="AmoebaDB:FDP41_005033"/>
<dbReference type="InterPro" id="IPR011993">
    <property type="entry name" value="PH-like_dom_sf"/>
</dbReference>
<dbReference type="VEuPathDB" id="AmoebaDB:NfTy_051140"/>
<dbReference type="PANTHER" id="PTHR11202:SF36">
    <property type="entry name" value="ACTIN NUCLEATION-PROMOTING FACTOR WASL"/>
    <property type="match status" value="1"/>
</dbReference>
<dbReference type="Pfam" id="PF00786">
    <property type="entry name" value="PBD"/>
    <property type="match status" value="1"/>
</dbReference>
<dbReference type="Gene3D" id="3.90.810.10">
    <property type="entry name" value="CRIB domain"/>
    <property type="match status" value="1"/>
</dbReference>
<dbReference type="InterPro" id="IPR011026">
    <property type="entry name" value="WAS_C"/>
</dbReference>
<dbReference type="InterPro" id="IPR000697">
    <property type="entry name" value="WH1/EVH1_dom"/>
</dbReference>
<dbReference type="AlphaFoldDB" id="A0A6A5BLC5"/>
<evidence type="ECO:0000259" key="6">
    <source>
        <dbReference type="PROSITE" id="PS50108"/>
    </source>
</evidence>
<evidence type="ECO:0000259" key="7">
    <source>
        <dbReference type="PROSITE" id="PS50229"/>
    </source>
</evidence>
<comment type="subcellular location">
    <subcellularLocation>
        <location evidence="1">Cytoplasm</location>
        <location evidence="1">Cytoskeleton</location>
    </subcellularLocation>
</comment>
<dbReference type="SMART" id="SM00461">
    <property type="entry name" value="WH1"/>
    <property type="match status" value="1"/>
</dbReference>
<dbReference type="Pfam" id="PF00568">
    <property type="entry name" value="WH1"/>
    <property type="match status" value="1"/>
</dbReference>
<feature type="domain" description="CRIB" evidence="6">
    <location>
        <begin position="212"/>
        <end position="227"/>
    </location>
</feature>
<evidence type="ECO:0000313" key="8">
    <source>
        <dbReference type="EMBL" id="KAF0975706.1"/>
    </source>
</evidence>
<dbReference type="GO" id="GO:0005856">
    <property type="term" value="C:cytoskeleton"/>
    <property type="evidence" value="ECO:0007669"/>
    <property type="project" value="UniProtKB-SubCell"/>
</dbReference>
<dbReference type="Gene3D" id="2.30.29.30">
    <property type="entry name" value="Pleckstrin-homology domain (PH domain)/Phosphotyrosine-binding domain (PTB)"/>
    <property type="match status" value="1"/>
</dbReference>
<feature type="region of interest" description="Disordered" evidence="5">
    <location>
        <begin position="272"/>
        <end position="343"/>
    </location>
</feature>
<dbReference type="SUPFAM" id="SSF50729">
    <property type="entry name" value="PH domain-like"/>
    <property type="match status" value="1"/>
</dbReference>
<dbReference type="PROSITE" id="PS50229">
    <property type="entry name" value="WH1"/>
    <property type="match status" value="1"/>
</dbReference>
<feature type="region of interest" description="Disordered" evidence="5">
    <location>
        <begin position="418"/>
        <end position="437"/>
    </location>
</feature>
<evidence type="ECO:0000256" key="5">
    <source>
        <dbReference type="SAM" id="MobiDB-lite"/>
    </source>
</evidence>
<gene>
    <name evidence="8" type="ORF">FDP41_005033</name>
</gene>
<name>A0A6A5BLC5_NAEFO</name>
<organism evidence="8 9">
    <name type="scientific">Naegleria fowleri</name>
    <name type="common">Brain eating amoeba</name>
    <dbReference type="NCBI Taxonomy" id="5763"/>
    <lineage>
        <taxon>Eukaryota</taxon>
        <taxon>Discoba</taxon>
        <taxon>Heterolobosea</taxon>
        <taxon>Tetramitia</taxon>
        <taxon>Eutetramitia</taxon>
        <taxon>Vahlkampfiidae</taxon>
        <taxon>Naegleria</taxon>
    </lineage>
</organism>
<sequence length="437" mass="47094">MTKVIIQPDELTTAASVLSLSPLDIKFSAPARLYRSQFSSEWEYSGSYGIVTVNVDKASSAAFIRLVDLVKKKVVMEQECYEGFEYLILADNFHAFEADNHFVGLLFAERFDAATFGKQVSQLIRLTSGGSINPPTSSSPQPQQQLPPKPTTRITTSDTGGESVKKSGSTSSVTTTPTKSAEPEKKESGGGFLSKFWSKDKKQTPDRSTIKISGPKIEKFKHVSHIGFDPKKGFTEIPPEWKSIFEKAGISEEELKDKKTAKFLLQTIATVGSGDGNATFATPPPPMDHGNLPKPPSSRPPPPPFKGASSSASSSSSTSTSNTGGGFVPPPPMNVPIVANNIPPPPSLAQAVAVTSPSITGDESGGGGYTGMDMLSEIKAKKLKSVKQEDLPDVTRMQESEQNSLALSLQKAMELRRAKVEMSSEEEDDDEDDDWEL</sequence>
<dbReference type="PROSITE" id="PS50108">
    <property type="entry name" value="CRIB"/>
    <property type="match status" value="1"/>
</dbReference>
<dbReference type="InterPro" id="IPR000095">
    <property type="entry name" value="CRIB_dom"/>
</dbReference>
<evidence type="ECO:0000313" key="9">
    <source>
        <dbReference type="Proteomes" id="UP000444721"/>
    </source>
</evidence>
<proteinExistence type="predicted"/>
<keyword evidence="3" id="KW-0597">Phosphoprotein</keyword>
<evidence type="ECO:0000256" key="4">
    <source>
        <dbReference type="ARBA" id="ARBA00023212"/>
    </source>
</evidence>
<evidence type="ECO:0000256" key="1">
    <source>
        <dbReference type="ARBA" id="ARBA00004245"/>
    </source>
</evidence>
<dbReference type="VEuPathDB" id="AmoebaDB:NF0056210"/>
<dbReference type="InterPro" id="IPR036936">
    <property type="entry name" value="CRIB_dom_sf"/>
</dbReference>
<dbReference type="GO" id="GO:0007015">
    <property type="term" value="P:actin filament organization"/>
    <property type="evidence" value="ECO:0007669"/>
    <property type="project" value="InterPro"/>
</dbReference>
<dbReference type="EMBL" id="VFQX01000043">
    <property type="protein sequence ID" value="KAF0975706.1"/>
    <property type="molecule type" value="Genomic_DNA"/>
</dbReference>
<keyword evidence="2" id="KW-0963">Cytoplasm</keyword>